<feature type="binding site" evidence="7">
    <location>
        <position position="133"/>
    </location>
    <ligand>
        <name>Fe cation</name>
        <dbReference type="ChEBI" id="CHEBI:24875"/>
    </ligand>
</feature>
<evidence type="ECO:0000256" key="6">
    <source>
        <dbReference type="ARBA" id="ARBA00023033"/>
    </source>
</evidence>
<dbReference type="Gene3D" id="1.10.800.10">
    <property type="entry name" value="Aromatic amino acid hydroxylase"/>
    <property type="match status" value="1"/>
</dbReference>
<dbReference type="PANTHER" id="PTHR11473:SF24">
    <property type="entry name" value="PHENYLALANINE-4-HYDROXYLASE"/>
    <property type="match status" value="1"/>
</dbReference>
<comment type="cofactor">
    <cofactor evidence="1 7">
        <name>Fe(2+)</name>
        <dbReference type="ChEBI" id="CHEBI:29033"/>
    </cofactor>
</comment>
<dbReference type="InterPro" id="IPR001273">
    <property type="entry name" value="ArAA_hydroxylase"/>
</dbReference>
<evidence type="ECO:0000256" key="2">
    <source>
        <dbReference type="ARBA" id="ARBA00009712"/>
    </source>
</evidence>
<name>A0A1Y1SDU0_9GAMM</name>
<evidence type="ECO:0000256" key="7">
    <source>
        <dbReference type="PIRSR" id="PIRSR601273-2"/>
    </source>
</evidence>
<keyword evidence="6 9" id="KW-0503">Monooxygenase</keyword>
<evidence type="ECO:0000259" key="8">
    <source>
        <dbReference type="PROSITE" id="PS51410"/>
    </source>
</evidence>
<sequence length="590" mass="64604">MSQQEVIERLPAHLRAFVARQDHARSYSAEDHAVWRFTLQQLVKALRDTAHPVYLEGLRRTGIDLERIPDIDDINRHMQTLGWSAVVVDGFIPPAVFMEFQARRVLPIALGMRSLQHILYTPAPDIVHEAAGHAPFLVDVDYAEYLQAFGAVGMKAISTAADHAVYAAIRHLSIVKEDPQASAQQIASAQAALDRALAANDNRSEAALLSRLHWWTVEYGLVGECDDYKLFGAGLLSSLGECVSCLDDSQVRKHPLSVEAVNTPYDITARQPQLFVAQNCKHLSQVLEVFADGMAYRQGGLRALRKALDSAAVCTARYSSGLQVSGRFVEVQTDALDNPIYLRCEGPTQLAYADHELPGHGIDHHAAGFGSPVGRVKGLSRCLSEYCVDELKALGIEAGKQVSLEFLSGITVRGQLLRIWRENGRNILFSLADCRVRGMRGESLFEPAWGAFDMAVGERIDAVWGGAADRSRFDVFPQPSAEHAPCADGRETKRQLDTLYQRIRCIREQAAACDSAELARLEQQLKAYPDAWLAQLELLQLSTGALAQRLREALRDSASRLGGDTALLITMGLAELAGEGDSAVQGTSAG</sequence>
<protein>
    <submittedName>
        <fullName evidence="9">Phenylalanine 4-monooxygenase</fullName>
        <ecNumber evidence="9">1.14.16.1</ecNumber>
    </submittedName>
</protein>
<dbReference type="NCBIfam" id="NF010657">
    <property type="entry name" value="PRK14056.1"/>
    <property type="match status" value="1"/>
</dbReference>
<evidence type="ECO:0000256" key="4">
    <source>
        <dbReference type="ARBA" id="ARBA00023002"/>
    </source>
</evidence>
<dbReference type="InterPro" id="IPR019774">
    <property type="entry name" value="Aromatic-AA_hydroxylase_C"/>
</dbReference>
<dbReference type="SUPFAM" id="SSF56534">
    <property type="entry name" value="Aromatic aminoacid monoxygenases, catalytic and oligomerization domains"/>
    <property type="match status" value="1"/>
</dbReference>
<proteinExistence type="inferred from homology"/>
<keyword evidence="10" id="KW-1185">Reference proteome</keyword>
<dbReference type="Proteomes" id="UP000192342">
    <property type="component" value="Unassembled WGS sequence"/>
</dbReference>
<keyword evidence="4 9" id="KW-0560">Oxidoreductase</keyword>
<keyword evidence="5 7" id="KW-0408">Iron</keyword>
<feature type="binding site" evidence="7">
    <location>
        <position position="128"/>
    </location>
    <ligand>
        <name>Fe cation</name>
        <dbReference type="ChEBI" id="CHEBI:24875"/>
    </ligand>
</feature>
<dbReference type="GO" id="GO:0004505">
    <property type="term" value="F:phenylalanine 4-monooxygenase activity"/>
    <property type="evidence" value="ECO:0007669"/>
    <property type="project" value="UniProtKB-EC"/>
</dbReference>
<dbReference type="InterPro" id="IPR036329">
    <property type="entry name" value="Aro-AA_hydroxylase_C_sf"/>
</dbReference>
<feature type="domain" description="Biopterin-dependent aromatic amino acid hydroxylase family profile" evidence="8">
    <location>
        <begin position="1"/>
        <end position="340"/>
    </location>
</feature>
<dbReference type="GO" id="GO:0005506">
    <property type="term" value="F:iron ion binding"/>
    <property type="evidence" value="ECO:0007669"/>
    <property type="project" value="InterPro"/>
</dbReference>
<dbReference type="InterPro" id="IPR036951">
    <property type="entry name" value="ArAA_hydroxylase_sf"/>
</dbReference>
<feature type="binding site" evidence="7">
    <location>
        <position position="218"/>
    </location>
    <ligand>
        <name>Fe cation</name>
        <dbReference type="ChEBI" id="CHEBI:24875"/>
    </ligand>
</feature>
<keyword evidence="3 7" id="KW-0479">Metal-binding</keyword>
<comment type="caution">
    <text evidence="9">The sequence shown here is derived from an EMBL/GenBank/DDBJ whole genome shotgun (WGS) entry which is preliminary data.</text>
</comment>
<evidence type="ECO:0000256" key="5">
    <source>
        <dbReference type="ARBA" id="ARBA00023004"/>
    </source>
</evidence>
<evidence type="ECO:0000256" key="1">
    <source>
        <dbReference type="ARBA" id="ARBA00001954"/>
    </source>
</evidence>
<dbReference type="AlphaFoldDB" id="A0A1Y1SDU0"/>
<dbReference type="STRING" id="1317117.ATO7_08577"/>
<dbReference type="Pfam" id="PF00351">
    <property type="entry name" value="Biopterin_H"/>
    <property type="match status" value="2"/>
</dbReference>
<dbReference type="PROSITE" id="PS51410">
    <property type="entry name" value="BH4_AAA_HYDROXYL_2"/>
    <property type="match status" value="1"/>
</dbReference>
<dbReference type="PANTHER" id="PTHR11473">
    <property type="entry name" value="AROMATIC AMINO ACID HYDROXYLASE"/>
    <property type="match status" value="1"/>
</dbReference>
<dbReference type="RefSeq" id="WP_083561281.1">
    <property type="nucleotide sequence ID" value="NZ_AQQV01000002.1"/>
</dbReference>
<dbReference type="OrthoDB" id="9780502at2"/>
<comment type="similarity">
    <text evidence="2">Belongs to the biopterin-dependent aromatic amino acid hydroxylase family.</text>
</comment>
<reference evidence="9 10" key="1">
    <citation type="submission" date="2013-04" db="EMBL/GenBank/DDBJ databases">
        <title>Oceanococcus atlanticus 22II-S10r2 Genome Sequencing.</title>
        <authorList>
            <person name="Lai Q."/>
            <person name="Li G."/>
            <person name="Shao Z."/>
        </authorList>
    </citation>
    <scope>NUCLEOTIDE SEQUENCE [LARGE SCALE GENOMIC DNA]</scope>
    <source>
        <strain evidence="9 10">22II-S10r2</strain>
    </source>
</reference>
<dbReference type="EC" id="1.14.16.1" evidence="9"/>
<evidence type="ECO:0000256" key="3">
    <source>
        <dbReference type="ARBA" id="ARBA00022723"/>
    </source>
</evidence>
<accession>A0A1Y1SDU0</accession>
<gene>
    <name evidence="9" type="ORF">ATO7_08577</name>
</gene>
<evidence type="ECO:0000313" key="10">
    <source>
        <dbReference type="Proteomes" id="UP000192342"/>
    </source>
</evidence>
<dbReference type="EMBL" id="AQQV01000002">
    <property type="protein sequence ID" value="ORE87081.1"/>
    <property type="molecule type" value="Genomic_DNA"/>
</dbReference>
<evidence type="ECO:0000313" key="9">
    <source>
        <dbReference type="EMBL" id="ORE87081.1"/>
    </source>
</evidence>
<organism evidence="9 10">
    <name type="scientific">Oceanococcus atlanticus</name>
    <dbReference type="NCBI Taxonomy" id="1317117"/>
    <lineage>
        <taxon>Bacteria</taxon>
        <taxon>Pseudomonadati</taxon>
        <taxon>Pseudomonadota</taxon>
        <taxon>Gammaproteobacteria</taxon>
        <taxon>Chromatiales</taxon>
        <taxon>Oceanococcaceae</taxon>
        <taxon>Oceanococcus</taxon>
    </lineage>
</organism>